<evidence type="ECO:0000313" key="3">
    <source>
        <dbReference type="Proteomes" id="UP000728032"/>
    </source>
</evidence>
<dbReference type="Proteomes" id="UP000728032">
    <property type="component" value="Unassembled WGS sequence"/>
</dbReference>
<feature type="chain" id="PRO_5035592242" evidence="1">
    <location>
        <begin position="26"/>
        <end position="96"/>
    </location>
</feature>
<reference evidence="2" key="1">
    <citation type="submission" date="2020-11" db="EMBL/GenBank/DDBJ databases">
        <authorList>
            <person name="Tran Van P."/>
        </authorList>
    </citation>
    <scope>NUCLEOTIDE SEQUENCE</scope>
</reference>
<keyword evidence="1" id="KW-0732">Signal</keyword>
<dbReference type="OrthoDB" id="6517516at2759"/>
<dbReference type="EMBL" id="CAJPVJ010001068">
    <property type="protein sequence ID" value="CAG2163998.1"/>
    <property type="molecule type" value="Genomic_DNA"/>
</dbReference>
<proteinExistence type="predicted"/>
<evidence type="ECO:0000256" key="1">
    <source>
        <dbReference type="SAM" id="SignalP"/>
    </source>
</evidence>
<organism evidence="2">
    <name type="scientific">Oppiella nova</name>
    <dbReference type="NCBI Taxonomy" id="334625"/>
    <lineage>
        <taxon>Eukaryota</taxon>
        <taxon>Metazoa</taxon>
        <taxon>Ecdysozoa</taxon>
        <taxon>Arthropoda</taxon>
        <taxon>Chelicerata</taxon>
        <taxon>Arachnida</taxon>
        <taxon>Acari</taxon>
        <taxon>Acariformes</taxon>
        <taxon>Sarcoptiformes</taxon>
        <taxon>Oribatida</taxon>
        <taxon>Brachypylina</taxon>
        <taxon>Oppioidea</taxon>
        <taxon>Oppiidae</taxon>
        <taxon>Oppiella</taxon>
    </lineage>
</organism>
<name>A0A7R9LKW4_9ACAR</name>
<protein>
    <submittedName>
        <fullName evidence="2">Uncharacterized protein</fullName>
    </submittedName>
</protein>
<dbReference type="EMBL" id="OC915893">
    <property type="protein sequence ID" value="CAD7642363.1"/>
    <property type="molecule type" value="Genomic_DNA"/>
</dbReference>
<dbReference type="AlphaFoldDB" id="A0A7R9LKW4"/>
<keyword evidence="3" id="KW-1185">Reference proteome</keyword>
<accession>A0A7R9LKW4</accession>
<gene>
    <name evidence="2" type="ORF">ONB1V03_LOCUS3558</name>
</gene>
<feature type="signal peptide" evidence="1">
    <location>
        <begin position="1"/>
        <end position="25"/>
    </location>
</feature>
<evidence type="ECO:0000313" key="2">
    <source>
        <dbReference type="EMBL" id="CAD7642363.1"/>
    </source>
</evidence>
<sequence length="96" mass="11289">MYSFVIYLTLVFAFLPFILTQTTKAECIEFGKKIEDAGGIKEFTEENQLQFDVVYEIYKNCFINEEGFRFKKGLPFNGHKPNNKGKLLRRFLLEGY</sequence>